<sequence length="342" mass="34759">MTHAAEPEAAGPAAAGEAATTATAAPAPVPPVLAEVVRSGFVEGRHRGSLVLLAADGSVEFALGAPDVPVFPRSSNKPMQAAAVLRAGLDLGGERLALAAASHSGEPFHLDLVRTMLAEYGLTEDDLGLPPDLPLDATESAAYLAAGHRPGKIAMNCSGKHTAMLAACRLNGWPTDSYLDPSHPLQQLVRTVVEEAAGEPVAATGTDGCGAPLMAISLTGLARAFRHFVLAAPGTPERRVADAMRAHPAYVAGTRRPDTWLMEGVPGALSKTGAEAVQAVALGDGRALALKIDDGNARAVGPVMAAALERLGVKAEGDVVARVAKSPVLGGGVEVGEVRAAF</sequence>
<evidence type="ECO:0000256" key="1">
    <source>
        <dbReference type="SAM" id="MobiDB-lite"/>
    </source>
</evidence>
<feature type="region of interest" description="Disordered" evidence="1">
    <location>
        <begin position="1"/>
        <end position="24"/>
    </location>
</feature>
<proteinExistence type="predicted"/>
<reference evidence="2" key="1">
    <citation type="submission" date="2021-03" db="EMBL/GenBank/DDBJ databases">
        <title>Whole genome sequence of Streptomyces bomunensis MMS17-BM035.</title>
        <authorList>
            <person name="Lee J.H."/>
        </authorList>
    </citation>
    <scope>NUCLEOTIDE SEQUENCE</scope>
    <source>
        <strain evidence="2">MMS17-BM035</strain>
    </source>
</reference>
<dbReference type="AlphaFoldDB" id="A0A940MKE8"/>
<evidence type="ECO:0000313" key="3">
    <source>
        <dbReference type="Proteomes" id="UP000670475"/>
    </source>
</evidence>
<dbReference type="PANTHER" id="PTHR42110:SF1">
    <property type="entry name" value="L-ASPARAGINASE, PUTATIVE (AFU_ORTHOLOGUE AFUA_3G11890)-RELATED"/>
    <property type="match status" value="1"/>
</dbReference>
<protein>
    <submittedName>
        <fullName evidence="2">Asparaginase</fullName>
    </submittedName>
</protein>
<dbReference type="RefSeq" id="WP_209342503.1">
    <property type="nucleotide sequence ID" value="NZ_JAGIQL010000101.1"/>
</dbReference>
<feature type="compositionally biased region" description="Low complexity" evidence="1">
    <location>
        <begin position="7"/>
        <end position="24"/>
    </location>
</feature>
<evidence type="ECO:0000313" key="2">
    <source>
        <dbReference type="EMBL" id="MBP0460143.1"/>
    </source>
</evidence>
<gene>
    <name evidence="2" type="ORF">JFN87_21995</name>
</gene>
<organism evidence="2 3">
    <name type="scientific">Streptomyces montanisoli</name>
    <dbReference type="NCBI Taxonomy" id="2798581"/>
    <lineage>
        <taxon>Bacteria</taxon>
        <taxon>Bacillati</taxon>
        <taxon>Actinomycetota</taxon>
        <taxon>Actinomycetes</taxon>
        <taxon>Kitasatosporales</taxon>
        <taxon>Streptomycetaceae</taxon>
        <taxon>Streptomyces</taxon>
    </lineage>
</organism>
<dbReference type="PANTHER" id="PTHR42110">
    <property type="entry name" value="L-ASPARAGINASE, PUTATIVE (AFU_ORTHOLOGUE AFUA_3G11890)-RELATED"/>
    <property type="match status" value="1"/>
</dbReference>
<keyword evidence="3" id="KW-1185">Reference proteome</keyword>
<comment type="caution">
    <text evidence="2">The sequence shown here is derived from an EMBL/GenBank/DDBJ whole genome shotgun (WGS) entry which is preliminary data.</text>
</comment>
<dbReference type="EMBL" id="JAGIQL010000101">
    <property type="protein sequence ID" value="MBP0460143.1"/>
    <property type="molecule type" value="Genomic_DNA"/>
</dbReference>
<dbReference type="Proteomes" id="UP000670475">
    <property type="component" value="Unassembled WGS sequence"/>
</dbReference>
<accession>A0A940MKE8</accession>
<dbReference type="InterPro" id="IPR010349">
    <property type="entry name" value="Asparaginase_II"/>
</dbReference>
<name>A0A940MKE8_9ACTN</name>
<dbReference type="Pfam" id="PF06089">
    <property type="entry name" value="Asparaginase_II"/>
    <property type="match status" value="1"/>
</dbReference>